<keyword evidence="7 8" id="KW-0133">Cell shape</keyword>
<accession>A0ABY8WVY2</accession>
<dbReference type="EMBL" id="CP124550">
    <property type="protein sequence ID" value="WIO45860.1"/>
    <property type="molecule type" value="Genomic_DNA"/>
</dbReference>
<dbReference type="Pfam" id="PF08245">
    <property type="entry name" value="Mur_ligase_M"/>
    <property type="match status" value="1"/>
</dbReference>
<dbReference type="PANTHER" id="PTHR43692">
    <property type="entry name" value="UDP-N-ACETYLMURAMOYLALANINE--D-GLUTAMATE LIGASE"/>
    <property type="match status" value="1"/>
</dbReference>
<organism evidence="11 12">
    <name type="scientific">Candidatus Southlakia epibionticum</name>
    <dbReference type="NCBI Taxonomy" id="3043284"/>
    <lineage>
        <taxon>Bacteria</taxon>
        <taxon>Candidatus Saccharimonadota</taxon>
        <taxon>Candidatus Saccharimonadia</taxon>
        <taxon>Candidatus Saccharimonadales</taxon>
        <taxon>Candidatus Saccharimonadaceae</taxon>
        <taxon>Candidatus Southlakia</taxon>
    </lineage>
</organism>
<dbReference type="Proteomes" id="UP001177295">
    <property type="component" value="Chromosome"/>
</dbReference>
<feature type="domain" description="Mur ligase C-terminal" evidence="9">
    <location>
        <begin position="294"/>
        <end position="411"/>
    </location>
</feature>
<protein>
    <recommendedName>
        <fullName evidence="7 8">UDP-N-acetylmuramoylalanine--D-glutamate ligase</fullName>
        <ecNumber evidence="7 8">6.3.2.9</ecNumber>
    </recommendedName>
    <alternativeName>
        <fullName evidence="7">D-glutamic acid-adding enzyme</fullName>
    </alternativeName>
    <alternativeName>
        <fullName evidence="7">UDP-N-acetylmuramoyl-L-alanyl-D-glutamate synthetase</fullName>
    </alternativeName>
</protein>
<dbReference type="GO" id="GO:0016874">
    <property type="term" value="F:ligase activity"/>
    <property type="evidence" value="ECO:0007669"/>
    <property type="project" value="UniProtKB-KW"/>
</dbReference>
<keyword evidence="5 7" id="KW-0547">Nucleotide-binding</keyword>
<evidence type="ECO:0000256" key="6">
    <source>
        <dbReference type="ARBA" id="ARBA00022840"/>
    </source>
</evidence>
<keyword evidence="6 7" id="KW-0067">ATP-binding</keyword>
<name>A0ABY8WVY2_9BACT</name>
<dbReference type="Gene3D" id="3.90.190.20">
    <property type="entry name" value="Mur ligase, C-terminal domain"/>
    <property type="match status" value="1"/>
</dbReference>
<gene>
    <name evidence="7 11" type="primary">murD</name>
    <name evidence="11" type="ORF">SEML1_0230</name>
</gene>
<dbReference type="InterPro" id="IPR036565">
    <property type="entry name" value="Mur-like_cat_sf"/>
</dbReference>
<sequence>MKIAIAGYGVEGRASLKYFRRKYPRAEFLIVDQNDIKNPADDIIVHTGTNVFSERLNDVNLVIRTPSIAPYHIHTLGKIWSATNEFFAECPAPIIGVTGTKGKGTVCSMIAAILRQAGKTVHTVGNIGTPGLDVLPQITPRDVVIYELSSFQLWDLERSPHIAVVLMIEPDHLDVHRTFDEYIDAKSNICRYQQANDITIYHPTNIYSQQIALASGGEGQAYRYGIPDDFQVYVDGVYFMSQNRQVCPTDAVQLPGGYNLDNACAAMSAVAMTFPGIPLEMYYHGLRSFTGLPHRLKRVAEKSGVTYYDDSIATTPGSAIAAIGAFAQPKVLILGGHDKGGDYTALAKEIARSNMRAVILMGSNAEKIAQTIYSVAPQANLIVKGKVPMAEIVRTAATTAQAGDVVILCPAAASFDQFASYNDRGDQFVAAVQAL</sequence>
<keyword evidence="7 8" id="KW-0573">Peptidoglycan synthesis</keyword>
<evidence type="ECO:0000256" key="4">
    <source>
        <dbReference type="ARBA" id="ARBA00022598"/>
    </source>
</evidence>
<keyword evidence="12" id="KW-1185">Reference proteome</keyword>
<dbReference type="RefSeq" id="WP_376754230.1">
    <property type="nucleotide sequence ID" value="NZ_CP124550.1"/>
</dbReference>
<evidence type="ECO:0000256" key="5">
    <source>
        <dbReference type="ARBA" id="ARBA00022741"/>
    </source>
</evidence>
<comment type="function">
    <text evidence="7 8">Cell wall formation. Catalyzes the addition of glutamate to the nucleotide precursor UDP-N-acetylmuramoyl-L-alanine (UMA).</text>
</comment>
<keyword evidence="3 7" id="KW-0963">Cytoplasm</keyword>
<dbReference type="EC" id="6.3.2.9" evidence="7 8"/>
<keyword evidence="4 7" id="KW-0436">Ligase</keyword>
<dbReference type="NCBIfam" id="TIGR01087">
    <property type="entry name" value="murD"/>
    <property type="match status" value="1"/>
</dbReference>
<dbReference type="InterPro" id="IPR013221">
    <property type="entry name" value="Mur_ligase_cen"/>
</dbReference>
<evidence type="ECO:0000259" key="9">
    <source>
        <dbReference type="Pfam" id="PF02875"/>
    </source>
</evidence>
<proteinExistence type="inferred from homology"/>
<evidence type="ECO:0000256" key="3">
    <source>
        <dbReference type="ARBA" id="ARBA00022490"/>
    </source>
</evidence>
<comment type="subcellular location">
    <subcellularLocation>
        <location evidence="1 7 8">Cytoplasm</location>
    </subcellularLocation>
</comment>
<dbReference type="InterPro" id="IPR036615">
    <property type="entry name" value="Mur_ligase_C_dom_sf"/>
</dbReference>
<dbReference type="SUPFAM" id="SSF53623">
    <property type="entry name" value="MurD-like peptide ligases, catalytic domain"/>
    <property type="match status" value="1"/>
</dbReference>
<evidence type="ECO:0000256" key="7">
    <source>
        <dbReference type="HAMAP-Rule" id="MF_00639"/>
    </source>
</evidence>
<comment type="pathway">
    <text evidence="2 7 8">Cell wall biogenesis; peptidoglycan biosynthesis.</text>
</comment>
<keyword evidence="7 8" id="KW-0132">Cell division</keyword>
<dbReference type="CDD" id="cd01983">
    <property type="entry name" value="SIMIBI"/>
    <property type="match status" value="1"/>
</dbReference>
<feature type="binding site" evidence="7">
    <location>
        <begin position="99"/>
        <end position="105"/>
    </location>
    <ligand>
        <name>ATP</name>
        <dbReference type="ChEBI" id="CHEBI:30616"/>
    </ligand>
</feature>
<comment type="similarity">
    <text evidence="7">Belongs to the MurCDEF family.</text>
</comment>
<dbReference type="Gene3D" id="3.40.1190.10">
    <property type="entry name" value="Mur-like, catalytic domain"/>
    <property type="match status" value="1"/>
</dbReference>
<keyword evidence="7 8" id="KW-0131">Cell cycle</keyword>
<dbReference type="SUPFAM" id="SSF53244">
    <property type="entry name" value="MurD-like peptide ligases, peptide-binding domain"/>
    <property type="match status" value="1"/>
</dbReference>
<evidence type="ECO:0000259" key="10">
    <source>
        <dbReference type="Pfam" id="PF08245"/>
    </source>
</evidence>
<keyword evidence="7 8" id="KW-0961">Cell wall biogenesis/degradation</keyword>
<evidence type="ECO:0000256" key="1">
    <source>
        <dbReference type="ARBA" id="ARBA00004496"/>
    </source>
</evidence>
<comment type="catalytic activity">
    <reaction evidence="7 8">
        <text>UDP-N-acetyl-alpha-D-muramoyl-L-alanine + D-glutamate + ATP = UDP-N-acetyl-alpha-D-muramoyl-L-alanyl-D-glutamate + ADP + phosphate + H(+)</text>
        <dbReference type="Rhea" id="RHEA:16429"/>
        <dbReference type="ChEBI" id="CHEBI:15378"/>
        <dbReference type="ChEBI" id="CHEBI:29986"/>
        <dbReference type="ChEBI" id="CHEBI:30616"/>
        <dbReference type="ChEBI" id="CHEBI:43474"/>
        <dbReference type="ChEBI" id="CHEBI:83898"/>
        <dbReference type="ChEBI" id="CHEBI:83900"/>
        <dbReference type="ChEBI" id="CHEBI:456216"/>
        <dbReference type="EC" id="6.3.2.9"/>
    </reaction>
</comment>
<dbReference type="HAMAP" id="MF_00639">
    <property type="entry name" value="MurD"/>
    <property type="match status" value="1"/>
</dbReference>
<evidence type="ECO:0000313" key="12">
    <source>
        <dbReference type="Proteomes" id="UP001177295"/>
    </source>
</evidence>
<reference evidence="11 12" key="1">
    <citation type="journal article" date="2023" name="Cell">
        <title>Genetic manipulation of Patescibacteria provides mechanistic insights into microbial dark matter and the epibiotic lifestyle.</title>
        <authorList>
            <person name="Wang Y."/>
            <person name="Gallagher L.A."/>
            <person name="Andrade P.A."/>
            <person name="Liu A."/>
            <person name="Humphreys I.R."/>
            <person name="Turkarslan S."/>
            <person name="Cutler K.J."/>
            <person name="Arrieta-Ortiz M.L."/>
            <person name="Li Y."/>
            <person name="Radey M.C."/>
            <person name="McLean J.S."/>
            <person name="Cong Q."/>
            <person name="Baker D."/>
            <person name="Baliga N.S."/>
            <person name="Peterson S.B."/>
            <person name="Mougous J.D."/>
        </authorList>
    </citation>
    <scope>NUCLEOTIDE SEQUENCE [LARGE SCALE GENOMIC DNA]</scope>
    <source>
        <strain evidence="11 12">ML1</strain>
    </source>
</reference>
<evidence type="ECO:0000256" key="8">
    <source>
        <dbReference type="RuleBase" id="RU003664"/>
    </source>
</evidence>
<dbReference type="InterPro" id="IPR005762">
    <property type="entry name" value="MurD"/>
</dbReference>
<evidence type="ECO:0000313" key="11">
    <source>
        <dbReference type="EMBL" id="WIO45860.1"/>
    </source>
</evidence>
<dbReference type="InterPro" id="IPR004101">
    <property type="entry name" value="Mur_ligase_C"/>
</dbReference>
<evidence type="ECO:0000256" key="2">
    <source>
        <dbReference type="ARBA" id="ARBA00004752"/>
    </source>
</evidence>
<feature type="domain" description="Mur ligase central" evidence="10">
    <location>
        <begin position="97"/>
        <end position="269"/>
    </location>
</feature>
<dbReference type="Pfam" id="PF02875">
    <property type="entry name" value="Mur_ligase_C"/>
    <property type="match status" value="1"/>
</dbReference>
<dbReference type="PANTHER" id="PTHR43692:SF1">
    <property type="entry name" value="UDP-N-ACETYLMURAMOYLALANINE--D-GLUTAMATE LIGASE"/>
    <property type="match status" value="1"/>
</dbReference>